<feature type="domain" description="Peptidase M56" evidence="2">
    <location>
        <begin position="108"/>
        <end position="344"/>
    </location>
</feature>
<protein>
    <submittedName>
        <fullName evidence="3">Regulatory protein BlaR1</fullName>
    </submittedName>
</protein>
<dbReference type="Pfam" id="PF13899">
    <property type="entry name" value="Thioredoxin_7"/>
    <property type="match status" value="1"/>
</dbReference>
<keyword evidence="1" id="KW-0472">Membrane</keyword>
<name>A0A5C6EI96_9BACT</name>
<accession>A0A5C6EI96</accession>
<organism evidence="3 4">
    <name type="scientific">Rubripirellula tenax</name>
    <dbReference type="NCBI Taxonomy" id="2528015"/>
    <lineage>
        <taxon>Bacteria</taxon>
        <taxon>Pseudomonadati</taxon>
        <taxon>Planctomycetota</taxon>
        <taxon>Planctomycetia</taxon>
        <taxon>Pirellulales</taxon>
        <taxon>Pirellulaceae</taxon>
        <taxon>Rubripirellula</taxon>
    </lineage>
</organism>
<gene>
    <name evidence="3" type="primary">blaR1_7</name>
    <name evidence="3" type="ORF">Poly51_51710</name>
</gene>
<reference evidence="3 4" key="1">
    <citation type="submission" date="2019-02" db="EMBL/GenBank/DDBJ databases">
        <title>Deep-cultivation of Planctomycetes and their phenomic and genomic characterization uncovers novel biology.</title>
        <authorList>
            <person name="Wiegand S."/>
            <person name="Jogler M."/>
            <person name="Boedeker C."/>
            <person name="Pinto D."/>
            <person name="Vollmers J."/>
            <person name="Rivas-Marin E."/>
            <person name="Kohn T."/>
            <person name="Peeters S.H."/>
            <person name="Heuer A."/>
            <person name="Rast P."/>
            <person name="Oberbeckmann S."/>
            <person name="Bunk B."/>
            <person name="Jeske O."/>
            <person name="Meyerdierks A."/>
            <person name="Storesund J.E."/>
            <person name="Kallscheuer N."/>
            <person name="Luecker S."/>
            <person name="Lage O.M."/>
            <person name="Pohl T."/>
            <person name="Merkel B.J."/>
            <person name="Hornburger P."/>
            <person name="Mueller R.-W."/>
            <person name="Bruemmer F."/>
            <person name="Labrenz M."/>
            <person name="Spormann A.M."/>
            <person name="Op Den Camp H."/>
            <person name="Overmann J."/>
            <person name="Amann R."/>
            <person name="Jetten M.S.M."/>
            <person name="Mascher T."/>
            <person name="Medema M.H."/>
            <person name="Devos D.P."/>
            <person name="Kaster A.-K."/>
            <person name="Ovreas L."/>
            <person name="Rohde M."/>
            <person name="Galperin M.Y."/>
            <person name="Jogler C."/>
        </authorList>
    </citation>
    <scope>NUCLEOTIDE SEQUENCE [LARGE SCALE GENOMIC DNA]</scope>
    <source>
        <strain evidence="3 4">Poly51</strain>
    </source>
</reference>
<dbReference type="SUPFAM" id="SSF52833">
    <property type="entry name" value="Thioredoxin-like"/>
    <property type="match status" value="1"/>
</dbReference>
<feature type="transmembrane region" description="Helical" evidence="1">
    <location>
        <begin position="6"/>
        <end position="27"/>
    </location>
</feature>
<sequence>MLWQLFFLDVALKSFVVMAVIAILVGVSTRSSAAIKHRMWTLGIVGVMLVPLWSALLPTCQLALLPADVVTDADSIAMQSVAPDPQAAKVSRAEIAPDFPPANANPMMHESPAANLAGQTDPFASVEPSLASTTRELLQADSDTPVAKTSPDQWTSRLLVVWTMGTVVFILPWIVRGIRTQRWIASGVPVQDTVLNSLHDEVCRSLHVSGCPGLLQCPDLTMPCAAGWFRPVVMLPSAAIAWPVGRLRPVLLHETAHVVRHDMLIQSLAELCRAVYWFNPLVWLAVSRMPLEREQACDDHVLQSGVEASDYAQVLLDVAKDFRRDQRGVGLAMARPNDLPRRMKSLLDKTRSHIPLRRSTAILMLIATLWVSGATSAVRLVAKAQDATADPTLVEGSDQWIEGAGESLKIRVRGEVVNAEGQPVMDPDVKFTLRTANNDTTVIQPIIRGSQFEIWIPAAKSDWYGLNVECQQGDELSNQYFGRNQIRKLAADPMRLRLRKPDRAVSILVTHEDKPVANAKVKLAIEVNRSTTATTDDQGLVDVDLYPNENLGAITAWTDDATNGTLIGGYQFDRQPIRDRNESIQTVELHRCRDQVIRMIDVGGKPIEGVKFRMQVATPPPNFNYLGIVEDENLTTDDKGEATARWFPDWPDVHRYAEIIGDKWFVFKKAELVDDTLVVTLKPRVSRKRVKGKLVSGDANVDPSRLAGVSVYASSFQAEREDEFDARYALTNEEGEFWIDALPGSTYSICVTDPDLVSDYADAVLFDPDTNQANSPTLKLLRGVLATVKLTSGPDMSPIANQYVQFRANHSFKWIEDGKERSGTGGRGNSATTDADGVATALFAPGMVAVNVYQPEWRSSGSLELSEGGENSITLHREISESREVTGRVVMAGQGSEESLAPPGPCELTIGALDGKTRDERTMKTNAVGMFSLNTIATKLGAFAITEDQAFAGSVVSDRLAEPLKITMRPTKHFIARLVDADGKPVIGRKVTALVRMKDTRDVQKTNAMGMIEFPTSFTGIKRIGTTNQRGEVSLPALPTSLPITFYADGQDWQVGEAFLESSETRPVAQWKLQGVGANSSTTPKSNAKRWSEILRNGRLGGYRPLLIAWEDSDEVKHFVNENLVGPRKHPVAARFMSMTYEVGNDTDFETELNVQRPGAGTVTAIAFDQKGTEIDRHTFVVDDANSVEQTKEFLNANAGPKADVQQAWDRAFTIAKKTDRRVWVRIGGRYCGPCFALSRLLDDHKLALSKDFVMLKLDDGDRTDHPDIFDRLTRGQHYGIPFHVIYDANGKRLIDSDGPMGNIGSPSSFEGIKHFKRMLDAGRQRMADDQIDAIVSSIEES</sequence>
<evidence type="ECO:0000256" key="1">
    <source>
        <dbReference type="SAM" id="Phobius"/>
    </source>
</evidence>
<proteinExistence type="predicted"/>
<dbReference type="Gene3D" id="3.40.30.10">
    <property type="entry name" value="Glutaredoxin"/>
    <property type="match status" value="1"/>
</dbReference>
<dbReference type="InterPro" id="IPR052173">
    <property type="entry name" value="Beta-lactam_resp_regulator"/>
</dbReference>
<dbReference type="PANTHER" id="PTHR34978">
    <property type="entry name" value="POSSIBLE SENSOR-TRANSDUCER PROTEIN BLAR"/>
    <property type="match status" value="1"/>
</dbReference>
<dbReference type="Pfam" id="PF05569">
    <property type="entry name" value="Peptidase_M56"/>
    <property type="match status" value="1"/>
</dbReference>
<dbReference type="CDD" id="cd07341">
    <property type="entry name" value="M56_BlaR1_MecR1_like"/>
    <property type="match status" value="1"/>
</dbReference>
<evidence type="ECO:0000313" key="3">
    <source>
        <dbReference type="EMBL" id="TWU47371.1"/>
    </source>
</evidence>
<feature type="transmembrane region" description="Helical" evidence="1">
    <location>
        <begin position="154"/>
        <end position="175"/>
    </location>
</feature>
<keyword evidence="4" id="KW-1185">Reference proteome</keyword>
<keyword evidence="1" id="KW-1133">Transmembrane helix</keyword>
<evidence type="ECO:0000259" key="2">
    <source>
        <dbReference type="Pfam" id="PF05569"/>
    </source>
</evidence>
<dbReference type="InterPro" id="IPR008756">
    <property type="entry name" value="Peptidase_M56"/>
</dbReference>
<evidence type="ECO:0000313" key="4">
    <source>
        <dbReference type="Proteomes" id="UP000318288"/>
    </source>
</evidence>
<dbReference type="EMBL" id="SJPW01000007">
    <property type="protein sequence ID" value="TWU47371.1"/>
    <property type="molecule type" value="Genomic_DNA"/>
</dbReference>
<feature type="transmembrane region" description="Helical" evidence="1">
    <location>
        <begin position="361"/>
        <end position="382"/>
    </location>
</feature>
<dbReference type="Proteomes" id="UP000318288">
    <property type="component" value="Unassembled WGS sequence"/>
</dbReference>
<dbReference type="PANTHER" id="PTHR34978:SF3">
    <property type="entry name" value="SLR0241 PROTEIN"/>
    <property type="match status" value="1"/>
</dbReference>
<dbReference type="InterPro" id="IPR036249">
    <property type="entry name" value="Thioredoxin-like_sf"/>
</dbReference>
<comment type="caution">
    <text evidence="3">The sequence shown here is derived from an EMBL/GenBank/DDBJ whole genome shotgun (WGS) entry which is preliminary data.</text>
</comment>
<feature type="transmembrane region" description="Helical" evidence="1">
    <location>
        <begin position="39"/>
        <end position="56"/>
    </location>
</feature>
<keyword evidence="1" id="KW-0812">Transmembrane</keyword>